<dbReference type="GO" id="GO:0046938">
    <property type="term" value="P:phytochelatin biosynthetic process"/>
    <property type="evidence" value="ECO:0007669"/>
    <property type="project" value="InterPro"/>
</dbReference>
<dbReference type="EMBL" id="FR824160">
    <property type="protein sequence ID" value="CCA21228.1"/>
    <property type="molecule type" value="Genomic_DNA"/>
</dbReference>
<gene>
    <name evidence="6" type="primary">AlNc14C115G6518</name>
    <name evidence="6" type="ORF">ALNC14_073710</name>
</gene>
<evidence type="ECO:0000256" key="3">
    <source>
        <dbReference type="ARBA" id="ARBA00022679"/>
    </source>
</evidence>
<dbReference type="InterPro" id="IPR038765">
    <property type="entry name" value="Papain-like_cys_pep_sf"/>
</dbReference>
<dbReference type="FunFam" id="3.90.70.30:FF:000001">
    <property type="entry name" value="Glutathione gamma-glutamylcysteinyltransferase 1"/>
    <property type="match status" value="1"/>
</dbReference>
<dbReference type="GO" id="GO:0010273">
    <property type="term" value="P:detoxification of copper ion"/>
    <property type="evidence" value="ECO:0007669"/>
    <property type="project" value="TreeGrafter"/>
</dbReference>
<dbReference type="AlphaFoldDB" id="F0WIY2"/>
<reference evidence="6" key="1">
    <citation type="journal article" date="2011" name="PLoS Biol.">
        <title>Gene gain and loss during evolution of obligate parasitism in the white rust pathogen of Arabidopsis thaliana.</title>
        <authorList>
            <person name="Kemen E."/>
            <person name="Gardiner A."/>
            <person name="Schultz-Larsen T."/>
            <person name="Kemen A.C."/>
            <person name="Balmuth A.L."/>
            <person name="Robert-Seilaniantz A."/>
            <person name="Bailey K."/>
            <person name="Holub E."/>
            <person name="Studholme D.J."/>
            <person name="Maclean D."/>
            <person name="Jones J.D."/>
        </authorList>
    </citation>
    <scope>NUCLEOTIDE SEQUENCE</scope>
</reference>
<keyword evidence="2" id="KW-0104">Cadmium</keyword>
<evidence type="ECO:0000313" key="6">
    <source>
        <dbReference type="EMBL" id="CCA21228.1"/>
    </source>
</evidence>
<keyword evidence="4" id="KW-0479">Metal-binding</keyword>
<protein>
    <recommendedName>
        <fullName evidence="1">glutathione gamma-glutamylcysteinyltransferase</fullName>
        <ecNumber evidence="1">2.3.2.15</ecNumber>
    </recommendedName>
</protein>
<dbReference type="InterPro" id="IPR040409">
    <property type="entry name" value="PCS-like"/>
</dbReference>
<reference evidence="6" key="2">
    <citation type="submission" date="2011-02" db="EMBL/GenBank/DDBJ databases">
        <authorList>
            <person name="MacLean D."/>
        </authorList>
    </citation>
    <scope>NUCLEOTIDE SEQUENCE</scope>
</reference>
<sequence length="296" mass="33247">MICLCKSERNHEDENRILESSYSVKETSSLNLETTVYRRVLPQDCIAFSSTQGRRLFKEAINSETNFMQIYFPLAEQFITQAEPAFCGLATLAMCLNALQIDPGRLWKGTWRWYSEELFDCCTSLSVAREKGISLSEFLCLAKCHGVQTEEYRASKALKLEEFRSLVKRCCSDSSEIMVLNYSRVVLGQTGGGHFSPIGGYHADQDMVLLLDVARFKYPPHWVKLSLIFEAMQQIDKSIGLPRGLVILKSGVGTCPSQNELIHLMDASTAKMGRAQPCCFGVAPTPPFHSSQAYIR</sequence>
<dbReference type="Pfam" id="PF05023">
    <property type="entry name" value="Phytochelatin"/>
    <property type="match status" value="1"/>
</dbReference>
<organism evidence="6">
    <name type="scientific">Albugo laibachii Nc14</name>
    <dbReference type="NCBI Taxonomy" id="890382"/>
    <lineage>
        <taxon>Eukaryota</taxon>
        <taxon>Sar</taxon>
        <taxon>Stramenopiles</taxon>
        <taxon>Oomycota</taxon>
        <taxon>Peronosporomycetes</taxon>
        <taxon>Albuginales</taxon>
        <taxon>Albuginaceae</taxon>
        <taxon>Albugo</taxon>
    </lineage>
</organism>
<feature type="domain" description="Peptidase C83" evidence="5">
    <location>
        <begin position="31"/>
        <end position="253"/>
    </location>
</feature>
<keyword evidence="3 6" id="KW-0808">Transferase</keyword>
<dbReference type="GO" id="GO:0046872">
    <property type="term" value="F:metal ion binding"/>
    <property type="evidence" value="ECO:0007669"/>
    <property type="project" value="UniProtKB-KW"/>
</dbReference>
<evidence type="ECO:0000256" key="4">
    <source>
        <dbReference type="ARBA" id="ARBA00022723"/>
    </source>
</evidence>
<dbReference type="InterPro" id="IPR007719">
    <property type="entry name" value="PCS_N"/>
</dbReference>
<evidence type="ECO:0000256" key="2">
    <source>
        <dbReference type="ARBA" id="ARBA00022539"/>
    </source>
</evidence>
<dbReference type="Gene3D" id="3.90.70.30">
    <property type="entry name" value="Phytochelatin synthase, N-terminal domain"/>
    <property type="match status" value="1"/>
</dbReference>
<evidence type="ECO:0000256" key="1">
    <source>
        <dbReference type="ARBA" id="ARBA00012468"/>
    </source>
</evidence>
<dbReference type="GO" id="GO:0016756">
    <property type="term" value="F:glutathione gamma-glutamylcysteinyltransferase activity"/>
    <property type="evidence" value="ECO:0007669"/>
    <property type="project" value="UniProtKB-EC"/>
</dbReference>
<dbReference type="PROSITE" id="PS51443">
    <property type="entry name" value="PCS"/>
    <property type="match status" value="1"/>
</dbReference>
<dbReference type="PANTHER" id="PTHR33447:SF2">
    <property type="entry name" value="GLUTATHIONE GAMMA-GLUTAMYLCYSTEINYLTRANSFERASE"/>
    <property type="match status" value="1"/>
</dbReference>
<dbReference type="EC" id="2.3.2.15" evidence="1"/>
<dbReference type="GO" id="GO:0098849">
    <property type="term" value="P:cellular detoxification of cadmium ion"/>
    <property type="evidence" value="ECO:0007669"/>
    <property type="project" value="TreeGrafter"/>
</dbReference>
<proteinExistence type="predicted"/>
<dbReference type="SUPFAM" id="SSF54001">
    <property type="entry name" value="Cysteine proteinases"/>
    <property type="match status" value="1"/>
</dbReference>
<name>F0WIY2_9STRA</name>
<dbReference type="InterPro" id="IPR038156">
    <property type="entry name" value="PCS_N_sf"/>
</dbReference>
<accession>F0WIY2</accession>
<dbReference type="PANTHER" id="PTHR33447">
    <property type="entry name" value="GLUTATHIONE GAMMA-GLUTAMYLCYSTEINYLTRANSFERASE"/>
    <property type="match status" value="1"/>
</dbReference>
<evidence type="ECO:0000259" key="5">
    <source>
        <dbReference type="PROSITE" id="PS51443"/>
    </source>
</evidence>
<dbReference type="HOGENOM" id="CLU_037385_1_0_1"/>